<keyword evidence="10" id="KW-1185">Reference proteome</keyword>
<dbReference type="GO" id="GO:0005886">
    <property type="term" value="C:plasma membrane"/>
    <property type="evidence" value="ECO:0007669"/>
    <property type="project" value="UniProtKB-SubCell"/>
</dbReference>
<keyword evidence="4" id="KW-0597">Phosphoprotein</keyword>
<keyword evidence="2" id="KW-0813">Transport</keyword>
<keyword evidence="7" id="KW-0406">Ion transport</keyword>
<dbReference type="PANTHER" id="PTHR43520:SF5">
    <property type="entry name" value="CATION-TRANSPORTING P-TYPE ATPASE-RELATED"/>
    <property type="match status" value="1"/>
</dbReference>
<evidence type="ECO:0000256" key="7">
    <source>
        <dbReference type="ARBA" id="ARBA00023065"/>
    </source>
</evidence>
<dbReference type="OrthoDB" id="8552908at2"/>
<sequence length="322" mass="35305">MRAFSIFSIPVQLADHDRQKRRHMLARMGLAWLGMMQVMMFAFPGYLRSASMGAENLRTLDEAIVLMNWISLVITVPVVLYCAWPVWGGALRRLLQGRVGMDLPVALGIVAAFIPSVWTTWMARGEVYFDSVAMFVAFLLTARYLELCARQSVAGGAPAHQFIEQFREAVSRRADHIAFWFVVVQLALAFLAGAAWYLYAPDRAIGVMVALLVMSCPCAMAMAVPTAVAAAHASLSVRSSSTEVDVLRLTQATGRLARQNLYGSVAWHLLMTPLAAAGLVAPWVAALTMLLSSLAVAGNSWRFYRRQTVPRTGRLQAAAVQA</sequence>
<keyword evidence="3" id="KW-1003">Cell membrane</keyword>
<protein>
    <submittedName>
        <fullName evidence="9">Uncharacterized protein</fullName>
    </submittedName>
</protein>
<dbReference type="RefSeq" id="WP_128354662.1">
    <property type="nucleotide sequence ID" value="NZ_CP022987.1"/>
</dbReference>
<dbReference type="SUPFAM" id="SSF56784">
    <property type="entry name" value="HAD-like"/>
    <property type="match status" value="1"/>
</dbReference>
<keyword evidence="8" id="KW-0472">Membrane</keyword>
<dbReference type="InterPro" id="IPR036412">
    <property type="entry name" value="HAD-like_sf"/>
</dbReference>
<evidence type="ECO:0000256" key="3">
    <source>
        <dbReference type="ARBA" id="ARBA00022475"/>
    </source>
</evidence>
<keyword evidence="5" id="KW-0460">Magnesium</keyword>
<feature type="transmembrane region" description="Helical" evidence="8">
    <location>
        <begin position="66"/>
        <end position="87"/>
    </location>
</feature>
<organism evidence="9 10">
    <name type="scientific">Pollutimonas thiosulfatoxidans</name>
    <dbReference type="NCBI Taxonomy" id="2028345"/>
    <lineage>
        <taxon>Bacteria</taxon>
        <taxon>Pseudomonadati</taxon>
        <taxon>Pseudomonadota</taxon>
        <taxon>Betaproteobacteria</taxon>
        <taxon>Burkholderiales</taxon>
        <taxon>Alcaligenaceae</taxon>
        <taxon>Pollutimonas</taxon>
    </lineage>
</organism>
<feature type="transmembrane region" description="Helical" evidence="8">
    <location>
        <begin position="99"/>
        <end position="121"/>
    </location>
</feature>
<keyword evidence="8" id="KW-1133">Transmembrane helix</keyword>
<evidence type="ECO:0000256" key="5">
    <source>
        <dbReference type="ARBA" id="ARBA00022842"/>
    </source>
</evidence>
<keyword evidence="6" id="KW-1278">Translocase</keyword>
<dbReference type="Proteomes" id="UP000283474">
    <property type="component" value="Chromosome"/>
</dbReference>
<dbReference type="AlphaFoldDB" id="A0A410GBF6"/>
<gene>
    <name evidence="9" type="ORF">CKA81_07040</name>
</gene>
<dbReference type="GO" id="GO:0005507">
    <property type="term" value="F:copper ion binding"/>
    <property type="evidence" value="ECO:0007669"/>
    <property type="project" value="TreeGrafter"/>
</dbReference>
<feature type="transmembrane region" description="Helical" evidence="8">
    <location>
        <begin position="177"/>
        <end position="199"/>
    </location>
</feature>
<evidence type="ECO:0000256" key="2">
    <source>
        <dbReference type="ARBA" id="ARBA00022448"/>
    </source>
</evidence>
<evidence type="ECO:0000256" key="8">
    <source>
        <dbReference type="SAM" id="Phobius"/>
    </source>
</evidence>
<proteinExistence type="predicted"/>
<comment type="subcellular location">
    <subcellularLocation>
        <location evidence="1">Cell membrane</location>
        <topology evidence="1">Multi-pass membrane protein</topology>
    </subcellularLocation>
</comment>
<accession>A0A410GBF6</accession>
<evidence type="ECO:0000313" key="9">
    <source>
        <dbReference type="EMBL" id="QAA93619.1"/>
    </source>
</evidence>
<dbReference type="PANTHER" id="PTHR43520">
    <property type="entry name" value="ATP7, ISOFORM B"/>
    <property type="match status" value="1"/>
</dbReference>
<dbReference type="EMBL" id="CP022987">
    <property type="protein sequence ID" value="QAA93619.1"/>
    <property type="molecule type" value="Genomic_DNA"/>
</dbReference>
<dbReference type="KEGG" id="pus:CKA81_07040"/>
<dbReference type="GO" id="GO:0055070">
    <property type="term" value="P:copper ion homeostasis"/>
    <property type="evidence" value="ECO:0007669"/>
    <property type="project" value="TreeGrafter"/>
</dbReference>
<evidence type="ECO:0000313" key="10">
    <source>
        <dbReference type="Proteomes" id="UP000283474"/>
    </source>
</evidence>
<keyword evidence="8" id="KW-0812">Transmembrane</keyword>
<feature type="transmembrane region" description="Helical" evidence="8">
    <location>
        <begin position="205"/>
        <end position="231"/>
    </location>
</feature>
<name>A0A410GBF6_9BURK</name>
<evidence type="ECO:0000256" key="6">
    <source>
        <dbReference type="ARBA" id="ARBA00022967"/>
    </source>
</evidence>
<evidence type="ECO:0000256" key="1">
    <source>
        <dbReference type="ARBA" id="ARBA00004651"/>
    </source>
</evidence>
<feature type="transmembrane region" description="Helical" evidence="8">
    <location>
        <begin position="28"/>
        <end position="46"/>
    </location>
</feature>
<evidence type="ECO:0000256" key="4">
    <source>
        <dbReference type="ARBA" id="ARBA00022553"/>
    </source>
</evidence>
<reference evidence="9 10" key="1">
    <citation type="submission" date="2017-08" db="EMBL/GenBank/DDBJ databases">
        <authorList>
            <person name="Park S.-J."/>
            <person name="Kim H."/>
        </authorList>
    </citation>
    <scope>NUCLEOTIDE SEQUENCE [LARGE SCALE GENOMIC DNA]</scope>
    <source>
        <strain evidence="10">ye3</strain>
    </source>
</reference>
<dbReference type="GO" id="GO:0043682">
    <property type="term" value="F:P-type divalent copper transporter activity"/>
    <property type="evidence" value="ECO:0007669"/>
    <property type="project" value="TreeGrafter"/>
</dbReference>